<dbReference type="GO" id="GO:0003755">
    <property type="term" value="F:peptidyl-prolyl cis-trans isomerase activity"/>
    <property type="evidence" value="ECO:0007669"/>
    <property type="project" value="UniProtKB-EC"/>
</dbReference>
<dbReference type="EMBL" id="JBHLWO010000001">
    <property type="protein sequence ID" value="MFC0317497.1"/>
    <property type="molecule type" value="Genomic_DNA"/>
</dbReference>
<evidence type="ECO:0000259" key="6">
    <source>
        <dbReference type="PROSITE" id="PS50072"/>
    </source>
</evidence>
<dbReference type="InterPro" id="IPR029000">
    <property type="entry name" value="Cyclophilin-like_dom_sf"/>
</dbReference>
<gene>
    <name evidence="7" type="ORF">ACFFI0_04215</name>
</gene>
<dbReference type="SUPFAM" id="SSF50891">
    <property type="entry name" value="Cyclophilin-like"/>
    <property type="match status" value="1"/>
</dbReference>
<evidence type="ECO:0000256" key="4">
    <source>
        <dbReference type="ARBA" id="ARBA00023235"/>
    </source>
</evidence>
<evidence type="ECO:0000256" key="5">
    <source>
        <dbReference type="SAM" id="SignalP"/>
    </source>
</evidence>
<comment type="caution">
    <text evidence="7">The sequence shown here is derived from an EMBL/GenBank/DDBJ whole genome shotgun (WGS) entry which is preliminary data.</text>
</comment>
<dbReference type="Pfam" id="PF00160">
    <property type="entry name" value="Pro_isomerase"/>
    <property type="match status" value="1"/>
</dbReference>
<evidence type="ECO:0000313" key="7">
    <source>
        <dbReference type="EMBL" id="MFC0317497.1"/>
    </source>
</evidence>
<feature type="chain" id="PRO_5047263090" description="peptidylprolyl isomerase" evidence="5">
    <location>
        <begin position="20"/>
        <end position="247"/>
    </location>
</feature>
<dbReference type="PANTHER" id="PTHR45625:SF4">
    <property type="entry name" value="PEPTIDYLPROLYL ISOMERASE DOMAIN AND WD REPEAT-CONTAINING PROTEIN 1"/>
    <property type="match status" value="1"/>
</dbReference>
<accession>A0ABV6HFU7</accession>
<dbReference type="Gene3D" id="2.40.100.10">
    <property type="entry name" value="Cyclophilin-like"/>
    <property type="match status" value="1"/>
</dbReference>
<dbReference type="InterPro" id="IPR020892">
    <property type="entry name" value="Cyclophilin-type_PPIase_CS"/>
</dbReference>
<keyword evidence="5" id="KW-0732">Signal</keyword>
<dbReference type="EC" id="5.2.1.8" evidence="2"/>
<reference evidence="7 8" key="1">
    <citation type="submission" date="2024-09" db="EMBL/GenBank/DDBJ databases">
        <authorList>
            <person name="Sun Q."/>
            <person name="Mori K."/>
        </authorList>
    </citation>
    <scope>NUCLEOTIDE SEQUENCE [LARGE SCALE GENOMIC DNA]</scope>
    <source>
        <strain evidence="7 8">CCM 7765</strain>
    </source>
</reference>
<evidence type="ECO:0000256" key="2">
    <source>
        <dbReference type="ARBA" id="ARBA00013194"/>
    </source>
</evidence>
<protein>
    <recommendedName>
        <fullName evidence="2">peptidylprolyl isomerase</fullName>
        <ecNumber evidence="2">5.2.1.8</ecNumber>
    </recommendedName>
</protein>
<dbReference type="CDD" id="cd00317">
    <property type="entry name" value="cyclophilin"/>
    <property type="match status" value="1"/>
</dbReference>
<organism evidence="7 8">
    <name type="scientific">Olivibacter oleidegradans</name>
    <dbReference type="NCBI Taxonomy" id="760123"/>
    <lineage>
        <taxon>Bacteria</taxon>
        <taxon>Pseudomonadati</taxon>
        <taxon>Bacteroidota</taxon>
        <taxon>Sphingobacteriia</taxon>
        <taxon>Sphingobacteriales</taxon>
        <taxon>Sphingobacteriaceae</taxon>
        <taxon>Olivibacter</taxon>
    </lineage>
</organism>
<dbReference type="RefSeq" id="WP_130854579.1">
    <property type="nucleotide sequence ID" value="NZ_JBHLWO010000001.1"/>
</dbReference>
<dbReference type="PANTHER" id="PTHR45625">
    <property type="entry name" value="PEPTIDYL-PROLYL CIS-TRANS ISOMERASE-RELATED"/>
    <property type="match status" value="1"/>
</dbReference>
<keyword evidence="3" id="KW-0697">Rotamase</keyword>
<proteinExistence type="inferred from homology"/>
<dbReference type="PROSITE" id="PS00170">
    <property type="entry name" value="CSA_PPIASE_1"/>
    <property type="match status" value="1"/>
</dbReference>
<keyword evidence="4 7" id="KW-0413">Isomerase</keyword>
<evidence type="ECO:0000313" key="8">
    <source>
        <dbReference type="Proteomes" id="UP001589774"/>
    </source>
</evidence>
<evidence type="ECO:0000256" key="3">
    <source>
        <dbReference type="ARBA" id="ARBA00023110"/>
    </source>
</evidence>
<name>A0ABV6HFU7_9SPHI</name>
<keyword evidence="8" id="KW-1185">Reference proteome</keyword>
<dbReference type="Proteomes" id="UP001589774">
    <property type="component" value="Unassembled WGS sequence"/>
</dbReference>
<feature type="signal peptide" evidence="5">
    <location>
        <begin position="1"/>
        <end position="19"/>
    </location>
</feature>
<dbReference type="InterPro" id="IPR044666">
    <property type="entry name" value="Cyclophilin_A-like"/>
</dbReference>
<comment type="similarity">
    <text evidence="1">Belongs to the cyclophilin-type PPIase family.</text>
</comment>
<dbReference type="PROSITE" id="PS50072">
    <property type="entry name" value="CSA_PPIASE_2"/>
    <property type="match status" value="1"/>
</dbReference>
<feature type="domain" description="PPIase cyclophilin-type" evidence="6">
    <location>
        <begin position="38"/>
        <end position="211"/>
    </location>
</feature>
<evidence type="ECO:0000256" key="1">
    <source>
        <dbReference type="ARBA" id="ARBA00007365"/>
    </source>
</evidence>
<sequence>MKKTVLFLSLSLLSLFTFAAKPEYTYARISVNGTACIVRLYNETPKHRDNFIKLVKEGFYNGTLFHRVIKDFMIQGGDPDSKNAPQGTLLGEGDLDYKIPAEFNDSLFHKKGALAAARDNNPDKSSSAAQFYLVQGKKYSPKELDRLEQLKLEGRKIPPYQRNVYETIGGTPFLDHNYTVFGETVKGLSLIDSIAALPTDSNDRPLQNVTMEVSILTPLATRKLEAELKGVPYKPNIFRRFLDLFAK</sequence>
<dbReference type="InterPro" id="IPR002130">
    <property type="entry name" value="Cyclophilin-type_PPIase_dom"/>
</dbReference>